<accession>A0A1C7EG44</accession>
<sequence length="403" mass="46353">MISRFVSFRYFMLDAFIVSLMLVFVEQPIVWRWIAIALVVSGSAYLLFSIYSYRLVVGIGISFLATLMMWFVGVPLWLALFLGMLIIYMLHGRYSSFYNEISNDHHFLVKFVVVFSVCWILLLLNPEEQSAQLLFSIVPVAILFYAVSQVTYLYSRFKSNGARLSQGASALLVAFSLASGAAIATLFIADEVRRGIGWGVGGAIPLLFWPLALLMERITKFLSGLSTEEEMQETIDKLGPEEKMAQSDQPVYEAVVTDYPVEILLGLVIFGCLIVLILWLRKTKPQLQEPIQENSTSIQRTRHQLTEPVVSTATKSLEYRMDLHQIREAFRELEKSANEQKLGRRDYETVREWVGRMKWDVSDAFYNTYDQIRYGDKQLPESQVVQFKKDIQKIKNDYLKEYV</sequence>
<keyword evidence="3" id="KW-1185">Reference proteome</keyword>
<dbReference type="RefSeq" id="WP_065525848.1">
    <property type="nucleotide sequence ID" value="NZ_CP016543.2"/>
</dbReference>
<evidence type="ECO:0000256" key="1">
    <source>
        <dbReference type="SAM" id="Phobius"/>
    </source>
</evidence>
<name>A0A1C7EG44_9BACL</name>
<dbReference type="AlphaFoldDB" id="A0A1C7EG44"/>
<evidence type="ECO:0008006" key="4">
    <source>
        <dbReference type="Google" id="ProtNLM"/>
    </source>
</evidence>
<dbReference type="Proteomes" id="UP000092495">
    <property type="component" value="Chromosome"/>
</dbReference>
<reference evidence="2" key="1">
    <citation type="submission" date="2016-10" db="EMBL/GenBank/DDBJ databases">
        <authorList>
            <person name="See-Too W.S."/>
        </authorList>
    </citation>
    <scope>NUCLEOTIDE SEQUENCE</scope>
    <source>
        <strain evidence="2">DSM 22276</strain>
    </source>
</reference>
<feature type="transmembrane region" description="Helical" evidence="1">
    <location>
        <begin position="31"/>
        <end position="51"/>
    </location>
</feature>
<proteinExistence type="predicted"/>
<feature type="transmembrane region" description="Helical" evidence="1">
    <location>
        <begin position="167"/>
        <end position="189"/>
    </location>
</feature>
<dbReference type="STRING" id="414778.BCM40_04970"/>
<dbReference type="KEGG" id="pdg:BCM40_04970"/>
<feature type="transmembrane region" description="Helical" evidence="1">
    <location>
        <begin position="263"/>
        <end position="280"/>
    </location>
</feature>
<keyword evidence="1" id="KW-0472">Membrane</keyword>
<feature type="transmembrane region" description="Helical" evidence="1">
    <location>
        <begin position="7"/>
        <end position="25"/>
    </location>
</feature>
<gene>
    <name evidence="2" type="ORF">BCM40_04970</name>
</gene>
<feature type="transmembrane region" description="Helical" evidence="1">
    <location>
        <begin position="133"/>
        <end position="155"/>
    </location>
</feature>
<organism evidence="2 3">
    <name type="scientific">Planococcus donghaensis</name>
    <dbReference type="NCBI Taxonomy" id="414778"/>
    <lineage>
        <taxon>Bacteria</taxon>
        <taxon>Bacillati</taxon>
        <taxon>Bacillota</taxon>
        <taxon>Bacilli</taxon>
        <taxon>Bacillales</taxon>
        <taxon>Caryophanaceae</taxon>
        <taxon>Planococcus</taxon>
    </lineage>
</organism>
<keyword evidence="1" id="KW-1133">Transmembrane helix</keyword>
<feature type="transmembrane region" description="Helical" evidence="1">
    <location>
        <begin position="63"/>
        <end position="87"/>
    </location>
</feature>
<feature type="transmembrane region" description="Helical" evidence="1">
    <location>
        <begin position="107"/>
        <end position="124"/>
    </location>
</feature>
<feature type="transmembrane region" description="Helical" evidence="1">
    <location>
        <begin position="196"/>
        <end position="215"/>
    </location>
</feature>
<protein>
    <recommendedName>
        <fullName evidence="4">DUF4129 domain-containing protein</fullName>
    </recommendedName>
</protein>
<dbReference type="EMBL" id="CP016543">
    <property type="protein sequence ID" value="ANU22748.1"/>
    <property type="molecule type" value="Genomic_DNA"/>
</dbReference>
<evidence type="ECO:0000313" key="3">
    <source>
        <dbReference type="Proteomes" id="UP000092495"/>
    </source>
</evidence>
<keyword evidence="1" id="KW-0812">Transmembrane</keyword>
<evidence type="ECO:0000313" key="2">
    <source>
        <dbReference type="EMBL" id="ANU22748.1"/>
    </source>
</evidence>
<dbReference type="OrthoDB" id="2453008at2"/>